<evidence type="ECO:0000313" key="3">
    <source>
        <dbReference type="Proteomes" id="UP001490330"/>
    </source>
</evidence>
<gene>
    <name evidence="2" type="ORF">ABT322_28870</name>
</gene>
<evidence type="ECO:0008006" key="4">
    <source>
        <dbReference type="Google" id="ProtNLM"/>
    </source>
</evidence>
<name>A0ABV1VME6_9ACTN</name>
<feature type="chain" id="PRO_5045571010" description="Secreted protein" evidence="1">
    <location>
        <begin position="25"/>
        <end position="75"/>
    </location>
</feature>
<keyword evidence="1" id="KW-0732">Signal</keyword>
<keyword evidence="3" id="KW-1185">Reference proteome</keyword>
<proteinExistence type="predicted"/>
<reference evidence="2 3" key="1">
    <citation type="submission" date="2024-06" db="EMBL/GenBank/DDBJ databases">
        <title>The Natural Products Discovery Center: Release of the First 8490 Sequenced Strains for Exploring Actinobacteria Biosynthetic Diversity.</title>
        <authorList>
            <person name="Kalkreuter E."/>
            <person name="Kautsar S.A."/>
            <person name="Yang D."/>
            <person name="Bader C.D."/>
            <person name="Teijaro C.N."/>
            <person name="Fluegel L."/>
            <person name="Davis C.M."/>
            <person name="Simpson J.R."/>
            <person name="Lauterbach L."/>
            <person name="Steele A.D."/>
            <person name="Gui C."/>
            <person name="Meng S."/>
            <person name="Li G."/>
            <person name="Viehrig K."/>
            <person name="Ye F."/>
            <person name="Su P."/>
            <person name="Kiefer A.F."/>
            <person name="Nichols A."/>
            <person name="Cepeda A.J."/>
            <person name="Yan W."/>
            <person name="Fan B."/>
            <person name="Jiang Y."/>
            <person name="Adhikari A."/>
            <person name="Zheng C.-J."/>
            <person name="Schuster L."/>
            <person name="Cowan T.M."/>
            <person name="Smanski M.J."/>
            <person name="Chevrette M.G."/>
            <person name="De Carvalho L.P.S."/>
            <person name="Shen B."/>
        </authorList>
    </citation>
    <scope>NUCLEOTIDE SEQUENCE [LARGE SCALE GENOMIC DNA]</scope>
    <source>
        <strain evidence="2 3">NPDC000632</strain>
    </source>
</reference>
<dbReference type="RefSeq" id="WP_350721565.1">
    <property type="nucleotide sequence ID" value="NZ_JBEPCO010000027.1"/>
</dbReference>
<sequence>MKQKITSLAGALAMAGGVVIVVVAAATGQASEVDHGRPGSAPTPHATVAFGDQLSDSDLAAPFSELAVGRRTPRA</sequence>
<accession>A0ABV1VME6</accession>
<feature type="signal peptide" evidence="1">
    <location>
        <begin position="1"/>
        <end position="24"/>
    </location>
</feature>
<dbReference type="EMBL" id="JBEPCV010000035">
    <property type="protein sequence ID" value="MER6907667.1"/>
    <property type="molecule type" value="Genomic_DNA"/>
</dbReference>
<protein>
    <recommendedName>
        <fullName evidence="4">Secreted protein</fullName>
    </recommendedName>
</protein>
<dbReference type="Proteomes" id="UP001490330">
    <property type="component" value="Unassembled WGS sequence"/>
</dbReference>
<evidence type="ECO:0000313" key="2">
    <source>
        <dbReference type="EMBL" id="MER6907667.1"/>
    </source>
</evidence>
<evidence type="ECO:0000256" key="1">
    <source>
        <dbReference type="SAM" id="SignalP"/>
    </source>
</evidence>
<comment type="caution">
    <text evidence="2">The sequence shown here is derived from an EMBL/GenBank/DDBJ whole genome shotgun (WGS) entry which is preliminary data.</text>
</comment>
<organism evidence="2 3">
    <name type="scientific">Streptomyces flaveolus</name>
    <dbReference type="NCBI Taxonomy" id="67297"/>
    <lineage>
        <taxon>Bacteria</taxon>
        <taxon>Bacillati</taxon>
        <taxon>Actinomycetota</taxon>
        <taxon>Actinomycetes</taxon>
        <taxon>Kitasatosporales</taxon>
        <taxon>Streptomycetaceae</taxon>
        <taxon>Streptomyces</taxon>
    </lineage>
</organism>